<keyword evidence="5 6" id="KW-0863">Zinc-finger</keyword>
<evidence type="ECO:0000256" key="4">
    <source>
        <dbReference type="ARBA" id="ARBA00022786"/>
    </source>
</evidence>
<comment type="pathway">
    <text evidence="2 6">Protein modification; protein ubiquitination.</text>
</comment>
<dbReference type="EC" id="2.3.2.27" evidence="6"/>
<dbReference type="PROSITE" id="PS50089">
    <property type="entry name" value="ZF_RING_2"/>
    <property type="match status" value="1"/>
</dbReference>
<comment type="subcellular location">
    <subcellularLocation>
        <location evidence="6">Endoplasmic reticulum membrane</location>
        <topology evidence="6">Single-pass type IV membrane protein</topology>
    </subcellularLocation>
</comment>
<dbReference type="Proteomes" id="UP001187192">
    <property type="component" value="Unassembled WGS sequence"/>
</dbReference>
<evidence type="ECO:0000256" key="5">
    <source>
        <dbReference type="PROSITE-ProRule" id="PRU00175"/>
    </source>
</evidence>
<comment type="domain">
    <text evidence="6">The RING-type zinc finger domain is responsible for E3 ligase activity.</text>
</comment>
<protein>
    <recommendedName>
        <fullName evidence="6">E3 ubiquitin-protein ligase RMA</fullName>
        <ecNumber evidence="6">2.3.2.27</ecNumber>
    </recommendedName>
    <alternativeName>
        <fullName evidence="6">Protein RING membrane-anchor</fullName>
    </alternativeName>
    <alternativeName>
        <fullName evidence="6">RING-type E3 ubiquitin transferase RMA</fullName>
    </alternativeName>
</protein>
<dbReference type="AlphaFoldDB" id="A0AA88ANE9"/>
<dbReference type="EMBL" id="BTGU01000056">
    <property type="protein sequence ID" value="GMN55350.1"/>
    <property type="molecule type" value="Genomic_DNA"/>
</dbReference>
<dbReference type="SMART" id="SM00184">
    <property type="entry name" value="RING"/>
    <property type="match status" value="1"/>
</dbReference>
<feature type="domain" description="RING-type" evidence="8">
    <location>
        <begin position="141"/>
        <end position="181"/>
    </location>
</feature>
<keyword evidence="6" id="KW-0479">Metal-binding</keyword>
<organism evidence="9 10">
    <name type="scientific">Ficus carica</name>
    <name type="common">Common fig</name>
    <dbReference type="NCBI Taxonomy" id="3494"/>
    <lineage>
        <taxon>Eukaryota</taxon>
        <taxon>Viridiplantae</taxon>
        <taxon>Streptophyta</taxon>
        <taxon>Embryophyta</taxon>
        <taxon>Tracheophyta</taxon>
        <taxon>Spermatophyta</taxon>
        <taxon>Magnoliopsida</taxon>
        <taxon>eudicotyledons</taxon>
        <taxon>Gunneridae</taxon>
        <taxon>Pentapetalae</taxon>
        <taxon>rosids</taxon>
        <taxon>fabids</taxon>
        <taxon>Rosales</taxon>
        <taxon>Moraceae</taxon>
        <taxon>Ficeae</taxon>
        <taxon>Ficus</taxon>
    </lineage>
</organism>
<dbReference type="InterPro" id="IPR045103">
    <property type="entry name" value="RNF5/RNF185-like"/>
</dbReference>
<dbReference type="SUPFAM" id="SSF57850">
    <property type="entry name" value="RING/U-box"/>
    <property type="match status" value="1"/>
</dbReference>
<dbReference type="Pfam" id="PF14634">
    <property type="entry name" value="zf-RING_5"/>
    <property type="match status" value="1"/>
</dbReference>
<dbReference type="GO" id="GO:0008270">
    <property type="term" value="F:zinc ion binding"/>
    <property type="evidence" value="ECO:0007669"/>
    <property type="project" value="UniProtKB-KW"/>
</dbReference>
<keyword evidence="3 6" id="KW-0808">Transferase</keyword>
<dbReference type="GO" id="GO:0005789">
    <property type="term" value="C:endoplasmic reticulum membrane"/>
    <property type="evidence" value="ECO:0007669"/>
    <property type="project" value="UniProtKB-SubCell"/>
</dbReference>
<dbReference type="InterPro" id="IPR013083">
    <property type="entry name" value="Znf_RING/FYVE/PHD"/>
</dbReference>
<dbReference type="PANTHER" id="PTHR12313">
    <property type="entry name" value="E3 UBIQUITIN-PROTEIN LIGASE RNF5-RELATED"/>
    <property type="match status" value="1"/>
</dbReference>
<keyword evidence="4 6" id="KW-0833">Ubl conjugation pathway</keyword>
<evidence type="ECO:0000256" key="2">
    <source>
        <dbReference type="ARBA" id="ARBA00004906"/>
    </source>
</evidence>
<gene>
    <name evidence="9" type="ORF">TIFTF001_024470</name>
</gene>
<name>A0AA88ANE9_FICCA</name>
<feature type="region of interest" description="Disordered" evidence="7">
    <location>
        <begin position="256"/>
        <end position="276"/>
    </location>
</feature>
<comment type="function">
    <text evidence="6">E3 ubiquitin-protein ligase.</text>
</comment>
<accession>A0AA88ANE9</accession>
<keyword evidence="6" id="KW-0256">Endoplasmic reticulum</keyword>
<sequence length="430" mass="47072">MGNIMREEIMSLDLNHDPLDQTRNSVIGEIEEFVINHGQVEERIRVRALEEVDYRARRWREIENPPPFVVTALGHVSADARNEVGLFSGDNDSIEAQERVVSESDKLNKMNGADLIAKALLDMESKQDVDQCLGKGGFFGCNVCLDMAVEPVLTCCGHLFCWPCFYNLPYDHLDVKECPICGGEVTDTSLVPIYGNTDGNCARKPKESGLEAPPRPRAQRVESVRQNRANRGRIEERILRLTDMIGRIGERTSSLASQIRASQLPSSPSNESSTSQYREAVRISRLVIRAASLTSLSPMLNATSDPEERLVDDLETYSNGDNNAGRSNNIQPSIFAYIDADAASVFAATALADSESLDVAAGSSSTSLPSARSLGLDITFTALGAENQTANGETEETELSSSSSRPGPGAARVSDLIHGVQRETRRRRLR</sequence>
<keyword evidence="10" id="KW-1185">Reference proteome</keyword>
<dbReference type="Gene3D" id="3.30.40.10">
    <property type="entry name" value="Zinc/RING finger domain, C3HC4 (zinc finger)"/>
    <property type="match status" value="1"/>
</dbReference>
<feature type="region of interest" description="Disordered" evidence="7">
    <location>
        <begin position="385"/>
        <end position="430"/>
    </location>
</feature>
<evidence type="ECO:0000256" key="6">
    <source>
        <dbReference type="RuleBase" id="RU369090"/>
    </source>
</evidence>
<reference evidence="9" key="1">
    <citation type="submission" date="2023-07" db="EMBL/GenBank/DDBJ databases">
        <title>draft genome sequence of fig (Ficus carica).</title>
        <authorList>
            <person name="Takahashi T."/>
            <person name="Nishimura K."/>
        </authorList>
    </citation>
    <scope>NUCLEOTIDE SEQUENCE</scope>
</reference>
<evidence type="ECO:0000313" key="10">
    <source>
        <dbReference type="Proteomes" id="UP001187192"/>
    </source>
</evidence>
<evidence type="ECO:0000313" key="9">
    <source>
        <dbReference type="EMBL" id="GMN55350.1"/>
    </source>
</evidence>
<comment type="catalytic activity">
    <reaction evidence="1 6">
        <text>S-ubiquitinyl-[E2 ubiquitin-conjugating enzyme]-L-cysteine + [acceptor protein]-L-lysine = [E2 ubiquitin-conjugating enzyme]-L-cysteine + N(6)-ubiquitinyl-[acceptor protein]-L-lysine.</text>
        <dbReference type="EC" id="2.3.2.27"/>
    </reaction>
</comment>
<comment type="caution">
    <text evidence="9">The sequence shown here is derived from an EMBL/GenBank/DDBJ whole genome shotgun (WGS) entry which is preliminary data.</text>
</comment>
<evidence type="ECO:0000256" key="3">
    <source>
        <dbReference type="ARBA" id="ARBA00022679"/>
    </source>
</evidence>
<dbReference type="GO" id="GO:0006511">
    <property type="term" value="P:ubiquitin-dependent protein catabolic process"/>
    <property type="evidence" value="ECO:0007669"/>
    <property type="project" value="UniProtKB-UniRule"/>
</dbReference>
<feature type="compositionally biased region" description="Low complexity" evidence="7">
    <location>
        <begin position="262"/>
        <end position="276"/>
    </location>
</feature>
<dbReference type="InterPro" id="IPR001841">
    <property type="entry name" value="Znf_RING"/>
</dbReference>
<dbReference type="GO" id="GO:0061630">
    <property type="term" value="F:ubiquitin protein ligase activity"/>
    <property type="evidence" value="ECO:0007669"/>
    <property type="project" value="UniProtKB-UniRule"/>
</dbReference>
<evidence type="ECO:0000256" key="1">
    <source>
        <dbReference type="ARBA" id="ARBA00000900"/>
    </source>
</evidence>
<keyword evidence="6" id="KW-0862">Zinc</keyword>
<evidence type="ECO:0000256" key="7">
    <source>
        <dbReference type="SAM" id="MobiDB-lite"/>
    </source>
</evidence>
<proteinExistence type="predicted"/>
<feature type="region of interest" description="Disordered" evidence="7">
    <location>
        <begin position="202"/>
        <end position="227"/>
    </location>
</feature>
<evidence type="ECO:0000259" key="8">
    <source>
        <dbReference type="PROSITE" id="PS50089"/>
    </source>
</evidence>